<comment type="similarity">
    <text evidence="1">Belongs to the peptidase C15 family.</text>
</comment>
<dbReference type="EMBL" id="JADAQX010000602">
    <property type="protein sequence ID" value="KAF8819786.1"/>
    <property type="molecule type" value="Genomic_DNA"/>
</dbReference>
<proteinExistence type="inferred from homology"/>
<dbReference type="PANTHER" id="PTHR23402:SF1">
    <property type="entry name" value="PYROGLUTAMYL-PEPTIDASE I"/>
    <property type="match status" value="1"/>
</dbReference>
<name>A0ABQ7J743_9APIC</name>
<dbReference type="SUPFAM" id="SSF53182">
    <property type="entry name" value="Pyrrolidone carboxyl peptidase (pyroglutamate aminopeptidase)"/>
    <property type="match status" value="1"/>
</dbReference>
<evidence type="ECO:0000313" key="5">
    <source>
        <dbReference type="EMBL" id="KAF8819786.1"/>
    </source>
</evidence>
<keyword evidence="3" id="KW-0378">Hydrolase</keyword>
<reference evidence="5 6" key="1">
    <citation type="journal article" date="2020" name="bioRxiv">
        <title>Metabolic contributions of an alphaproteobacterial endosymbiont in the apicomplexan Cardiosporidium cionae.</title>
        <authorList>
            <person name="Hunter E.S."/>
            <person name="Paight C.J."/>
            <person name="Lane C.E."/>
        </authorList>
    </citation>
    <scope>NUCLEOTIDE SEQUENCE [LARGE SCALE GENOMIC DNA]</scope>
    <source>
        <strain evidence="5">ESH_2018</strain>
    </source>
</reference>
<sequence>METLAVYLTGFGKFQGQMNNPTSQLISLFSEIYHSVSRCRSAEPVSHDVLLKTNSQGTGDERFASFFEQNYIEKAETAYTKKNAQVTHSKEEMNMYISSKIEPEPKVDFTGINLCCTEVLEVSVHAVSEAIPRIHEFMRKYQSIEFPACNTALSCKDSVLDSNCTVTKLCQATTLEENAVSNGNLLQESTKLMTERADSIEWAAAYGRMTTASNLSDLNSRSPLSVEYGNEDDATPSFSLNEEKVRLANEMQSVQSVSENEDSPNLSYTIADKTLSKEIHFPLWKENSGSDKKLLQYKPHKRNVIIHFGVDSGCSCIKLESVAFNEATFAIPDEQNFKPTSEVIILKGYPNLHTTLPVKAIAEELNGKGLKCDVSFDPGRFLCNYAYYLSLHQVAKTNIPVLFVHVPPFNRFSIEKQLEFVSELLQCLRRVLI</sequence>
<accession>A0ABQ7J743</accession>
<organism evidence="5 6">
    <name type="scientific">Cardiosporidium cionae</name>
    <dbReference type="NCBI Taxonomy" id="476202"/>
    <lineage>
        <taxon>Eukaryota</taxon>
        <taxon>Sar</taxon>
        <taxon>Alveolata</taxon>
        <taxon>Apicomplexa</taxon>
        <taxon>Aconoidasida</taxon>
        <taxon>Nephromycida</taxon>
        <taxon>Cardiosporidium</taxon>
    </lineage>
</organism>
<dbReference type="Gene3D" id="3.40.630.20">
    <property type="entry name" value="Peptidase C15, pyroglutamyl peptidase I-like"/>
    <property type="match status" value="1"/>
</dbReference>
<dbReference type="InterPro" id="IPR036440">
    <property type="entry name" value="Peptidase_C15-like_sf"/>
</dbReference>
<protein>
    <submittedName>
        <fullName evidence="5">CHRromatin Organization MOdifier domain-containing protein</fullName>
    </submittedName>
</protein>
<dbReference type="Proteomes" id="UP000823046">
    <property type="component" value="Unassembled WGS sequence"/>
</dbReference>
<dbReference type="InterPro" id="IPR016125">
    <property type="entry name" value="Peptidase_C15-like"/>
</dbReference>
<evidence type="ECO:0000313" key="6">
    <source>
        <dbReference type="Proteomes" id="UP000823046"/>
    </source>
</evidence>
<gene>
    <name evidence="5" type="ORF">IE077_004012</name>
</gene>
<comment type="caution">
    <text evidence="5">The sequence shown here is derived from an EMBL/GenBank/DDBJ whole genome shotgun (WGS) entry which is preliminary data.</text>
</comment>
<dbReference type="Pfam" id="PF01470">
    <property type="entry name" value="Peptidase_C15"/>
    <property type="match status" value="1"/>
</dbReference>
<dbReference type="PANTHER" id="PTHR23402">
    <property type="entry name" value="PROTEASE FAMILY C15 PYROGLUTAMYL-PEPTIDASE I-RELATED"/>
    <property type="match status" value="1"/>
</dbReference>
<keyword evidence="4" id="KW-0788">Thiol protease</keyword>
<keyword evidence="2" id="KW-0645">Protease</keyword>
<keyword evidence="6" id="KW-1185">Reference proteome</keyword>
<evidence type="ECO:0000256" key="1">
    <source>
        <dbReference type="ARBA" id="ARBA00006641"/>
    </source>
</evidence>
<evidence type="ECO:0000256" key="3">
    <source>
        <dbReference type="ARBA" id="ARBA00022801"/>
    </source>
</evidence>
<evidence type="ECO:0000256" key="4">
    <source>
        <dbReference type="ARBA" id="ARBA00022807"/>
    </source>
</evidence>
<evidence type="ECO:0000256" key="2">
    <source>
        <dbReference type="ARBA" id="ARBA00022670"/>
    </source>
</evidence>